<dbReference type="InterPro" id="IPR023115">
    <property type="entry name" value="TIF_IF2_dom3"/>
</dbReference>
<dbReference type="HAMAP" id="MF_00100_B">
    <property type="entry name" value="IF_2_B"/>
    <property type="match status" value="1"/>
</dbReference>
<feature type="compositionally biased region" description="Acidic residues" evidence="10">
    <location>
        <begin position="164"/>
        <end position="176"/>
    </location>
</feature>
<dbReference type="InterPro" id="IPR009061">
    <property type="entry name" value="DNA-bd_dom_put_sf"/>
</dbReference>
<dbReference type="FunFam" id="3.40.50.300:FF:000019">
    <property type="entry name" value="Translation initiation factor IF-2"/>
    <property type="match status" value="1"/>
</dbReference>
<feature type="region of interest" description="Disordered" evidence="10">
    <location>
        <begin position="110"/>
        <end position="308"/>
    </location>
</feature>
<dbReference type="PROSITE" id="PS01176">
    <property type="entry name" value="IF2"/>
    <property type="match status" value="1"/>
</dbReference>
<evidence type="ECO:0000256" key="10">
    <source>
        <dbReference type="SAM" id="MobiDB-lite"/>
    </source>
</evidence>
<keyword evidence="5 8" id="KW-0547">Nucleotide-binding</keyword>
<evidence type="ECO:0000313" key="13">
    <source>
        <dbReference type="Proteomes" id="UP000295554"/>
    </source>
</evidence>
<gene>
    <name evidence="8 12" type="primary">infB</name>
    <name evidence="12" type="ORF">E2F43_13785</name>
</gene>
<comment type="subcellular location">
    <subcellularLocation>
        <location evidence="8">Cytoplasm</location>
    </subcellularLocation>
</comment>
<keyword evidence="7 8" id="KW-0342">GTP-binding</keyword>
<dbReference type="GO" id="GO:0005525">
    <property type="term" value="F:GTP binding"/>
    <property type="evidence" value="ECO:0007669"/>
    <property type="project" value="UniProtKB-KW"/>
</dbReference>
<dbReference type="InterPro" id="IPR036925">
    <property type="entry name" value="TIF_IF2_dom3_sf"/>
</dbReference>
<dbReference type="GO" id="GO:0003924">
    <property type="term" value="F:GTPase activity"/>
    <property type="evidence" value="ECO:0007669"/>
    <property type="project" value="UniProtKB-UniRule"/>
</dbReference>
<dbReference type="InterPro" id="IPR006847">
    <property type="entry name" value="IF2_N"/>
</dbReference>
<dbReference type="Pfam" id="PF22042">
    <property type="entry name" value="EF-G_D2"/>
    <property type="match status" value="1"/>
</dbReference>
<feature type="domain" description="Tr-type G" evidence="11">
    <location>
        <begin position="400"/>
        <end position="569"/>
    </location>
</feature>
<dbReference type="Proteomes" id="UP000295554">
    <property type="component" value="Unassembled WGS sequence"/>
</dbReference>
<dbReference type="Pfam" id="PF08364">
    <property type="entry name" value="IF2_assoc"/>
    <property type="match status" value="1"/>
</dbReference>
<dbReference type="SUPFAM" id="SSF52156">
    <property type="entry name" value="Initiation factor IF2/eIF5b, domain 3"/>
    <property type="match status" value="1"/>
</dbReference>
<feature type="compositionally biased region" description="Basic residues" evidence="10">
    <location>
        <begin position="287"/>
        <end position="296"/>
    </location>
</feature>
<dbReference type="SUPFAM" id="SSF50447">
    <property type="entry name" value="Translation proteins"/>
    <property type="match status" value="2"/>
</dbReference>
<dbReference type="SUPFAM" id="SSF52540">
    <property type="entry name" value="P-loop containing nucleoside triphosphate hydrolases"/>
    <property type="match status" value="1"/>
</dbReference>
<dbReference type="PANTHER" id="PTHR43381:SF5">
    <property type="entry name" value="TR-TYPE G DOMAIN-CONTAINING PROTEIN"/>
    <property type="match status" value="1"/>
</dbReference>
<dbReference type="OrthoDB" id="9811804at2"/>
<dbReference type="AlphaFoldDB" id="A0A4V2ZX17"/>
<dbReference type="PROSITE" id="PS51722">
    <property type="entry name" value="G_TR_2"/>
    <property type="match status" value="1"/>
</dbReference>
<evidence type="ECO:0000256" key="4">
    <source>
        <dbReference type="ARBA" id="ARBA00022540"/>
    </source>
</evidence>
<evidence type="ECO:0000259" key="11">
    <source>
        <dbReference type="PROSITE" id="PS51722"/>
    </source>
</evidence>
<dbReference type="InterPro" id="IPR000795">
    <property type="entry name" value="T_Tr_GTP-bd_dom"/>
</dbReference>
<feature type="binding site" evidence="8">
    <location>
        <begin position="509"/>
        <end position="512"/>
    </location>
    <ligand>
        <name>GTP</name>
        <dbReference type="ChEBI" id="CHEBI:37565"/>
    </ligand>
</feature>
<dbReference type="InterPro" id="IPR053905">
    <property type="entry name" value="EF-G-like_DII"/>
</dbReference>
<evidence type="ECO:0000256" key="8">
    <source>
        <dbReference type="HAMAP-Rule" id="MF_00100"/>
    </source>
</evidence>
<keyword evidence="6 8" id="KW-0648">Protein biosynthesis</keyword>
<comment type="function">
    <text evidence="8 9">One of the essential components for the initiation of protein synthesis. Protects formylmethionyl-tRNA from spontaneous hydrolysis and promotes its binding to the 30S ribosomal subunits. Also involved in the hydrolysis of GTP during the formation of the 70S ribosomal complex.</text>
</comment>
<dbReference type="InterPro" id="IPR000178">
    <property type="entry name" value="TF_IF2_bacterial-like"/>
</dbReference>
<reference evidence="12 13" key="1">
    <citation type="submission" date="2019-03" db="EMBL/GenBank/DDBJ databases">
        <title>Seongchinamella monodicae gen. nov., sp. nov., a novel member of the Gammaproteobacteria isolated from a tidal mudflat of beach.</title>
        <authorList>
            <person name="Yang H.G."/>
            <person name="Kang J.W."/>
            <person name="Lee S.D."/>
        </authorList>
    </citation>
    <scope>NUCLEOTIDE SEQUENCE [LARGE SCALE GENOMIC DNA]</scope>
    <source>
        <strain evidence="12 13">GH4-78</strain>
    </source>
</reference>
<dbReference type="CDD" id="cd03692">
    <property type="entry name" value="mtIF2_IVc"/>
    <property type="match status" value="1"/>
</dbReference>
<keyword evidence="13" id="KW-1185">Reference proteome</keyword>
<dbReference type="Gene3D" id="3.40.50.300">
    <property type="entry name" value="P-loop containing nucleotide triphosphate hydrolases"/>
    <property type="match status" value="1"/>
</dbReference>
<dbReference type="Pfam" id="PF11987">
    <property type="entry name" value="IF-2"/>
    <property type="match status" value="1"/>
</dbReference>
<evidence type="ECO:0000313" key="12">
    <source>
        <dbReference type="EMBL" id="TDG12653.1"/>
    </source>
</evidence>
<name>A0A4V2ZX17_9GAMM</name>
<proteinExistence type="inferred from homology"/>
<evidence type="ECO:0000256" key="6">
    <source>
        <dbReference type="ARBA" id="ARBA00022917"/>
    </source>
</evidence>
<dbReference type="FunFam" id="2.40.30.10:FF:000008">
    <property type="entry name" value="Translation initiation factor IF-2"/>
    <property type="match status" value="1"/>
</dbReference>
<dbReference type="InterPro" id="IPR044145">
    <property type="entry name" value="IF2_II"/>
</dbReference>
<evidence type="ECO:0000256" key="5">
    <source>
        <dbReference type="ARBA" id="ARBA00022741"/>
    </source>
</evidence>
<comment type="similarity">
    <text evidence="1 8 9">Belongs to the TRAFAC class translation factor GTPase superfamily. Classic translation factor GTPase family. IF-2 subfamily.</text>
</comment>
<feature type="compositionally biased region" description="Basic and acidic residues" evidence="10">
    <location>
        <begin position="140"/>
        <end position="153"/>
    </location>
</feature>
<dbReference type="GO" id="GO:0005829">
    <property type="term" value="C:cytosol"/>
    <property type="evidence" value="ECO:0007669"/>
    <property type="project" value="TreeGrafter"/>
</dbReference>
<evidence type="ECO:0000256" key="1">
    <source>
        <dbReference type="ARBA" id="ARBA00007733"/>
    </source>
</evidence>
<dbReference type="InterPro" id="IPR013575">
    <property type="entry name" value="IF2_assoc_dom_bac"/>
</dbReference>
<dbReference type="InterPro" id="IPR005225">
    <property type="entry name" value="Small_GTP-bd"/>
</dbReference>
<dbReference type="Pfam" id="PF04760">
    <property type="entry name" value="IF2_N"/>
    <property type="match status" value="2"/>
</dbReference>
<dbReference type="GO" id="GO:0003743">
    <property type="term" value="F:translation initiation factor activity"/>
    <property type="evidence" value="ECO:0007669"/>
    <property type="project" value="UniProtKB-UniRule"/>
</dbReference>
<keyword evidence="4 8" id="KW-0396">Initiation factor</keyword>
<feature type="binding site" evidence="8">
    <location>
        <begin position="409"/>
        <end position="416"/>
    </location>
    <ligand>
        <name>GTP</name>
        <dbReference type="ChEBI" id="CHEBI:37565"/>
    </ligand>
</feature>
<evidence type="ECO:0000256" key="7">
    <source>
        <dbReference type="ARBA" id="ARBA00023134"/>
    </source>
</evidence>
<dbReference type="InterPro" id="IPR015760">
    <property type="entry name" value="TIF_IF2"/>
</dbReference>
<organism evidence="12 13">
    <name type="scientific">Seongchinamella unica</name>
    <dbReference type="NCBI Taxonomy" id="2547392"/>
    <lineage>
        <taxon>Bacteria</taxon>
        <taxon>Pseudomonadati</taxon>
        <taxon>Pseudomonadota</taxon>
        <taxon>Gammaproteobacteria</taxon>
        <taxon>Cellvibrionales</taxon>
        <taxon>Halieaceae</taxon>
        <taxon>Seongchinamella</taxon>
    </lineage>
</organism>
<evidence type="ECO:0000256" key="9">
    <source>
        <dbReference type="RuleBase" id="RU000644"/>
    </source>
</evidence>
<sequence>MAQVTVQQLAEVVGASAERLLTQMKEAGLPHTEADQAVSDEDKQTLLAYLKRSHGESTDTPKRITLKRKTLSTLKTSGSQGKKTVNVEVRKKRTYVKRDPAELAAEAAKEAAKEAEEAAAVAAEAAEAERAEAEAAAAEAEAKAVAEAVKAEEEATAAKSEPEFVPEPEEEEEDLANVDPEILRQRAAARRKKQEEEETAARKVALEARKAEEARKKAEAEAKAKEAAATPQDTIKRPKRLHEAPATPASEQRKKKHGRLDRPPGRGKQRGHNLSLSDLDRAESGMARRRGRKKLKATHEEHSKHGFELPTEKKAVEVAVGDMISVGELAQQMSVKAGEVIKHLMGLGVMATINQMIDQDTAILVVEEMGHKAKTVSADALEESLVETLAQSADEGTPEPRAPVVTVMGHVDHGKTSLLDYIRKSHVASGEAGGITQHIGAYHVDTDHGMISFLDTPGHAAFTAMRARGAKSTDIVILVVAADDGVMPQTEEAVNHARAAEVPLIVAINKMDKEGADPERVKNELAAKDVIPEEWGGDTQFIPVSAHTGEGINELLEAVLLQAELLELQAPRDVPAQGIVIESRLDKGRGSVASLLVQSGTLRKGDIVLAGLQYGRVRAMLDENGEPIEEAGPSIPVEILGLDGTPDAGDQFAAVESEKRAREIADFRQEKSRDTKLARQQAAKLDNMFESMTAGERKTLNVVVKADVRGSLEAIQNALMDLGNEEVQVNVVAGGVGGIAETDVTLAITSGAVIFGFNVRADNAARRLIENEGVDLRYYNVIYDLIDDVKAALTGMLAPELREEILGIAEVRDVFRSPKFGQIAGCMVTEGTVYRSKPIRVLRDNVVIYEGELESLRRFKDDANEVRNGMECGIGVKNYTDVKEGDQIEVYEVKEIARSL</sequence>
<dbReference type="Pfam" id="PF00009">
    <property type="entry name" value="GTP_EFTU"/>
    <property type="match status" value="1"/>
</dbReference>
<dbReference type="FunFam" id="3.40.50.10050:FF:000001">
    <property type="entry name" value="Translation initiation factor IF-2"/>
    <property type="match status" value="1"/>
</dbReference>
<dbReference type="InterPro" id="IPR027417">
    <property type="entry name" value="P-loop_NTPase"/>
</dbReference>
<dbReference type="InterPro" id="IPR009000">
    <property type="entry name" value="Transl_B-barrel_sf"/>
</dbReference>
<keyword evidence="3 8" id="KW-0963">Cytoplasm</keyword>
<feature type="binding site" evidence="8">
    <location>
        <begin position="455"/>
        <end position="459"/>
    </location>
    <ligand>
        <name>GTP</name>
        <dbReference type="ChEBI" id="CHEBI:37565"/>
    </ligand>
</feature>
<dbReference type="Gene3D" id="2.40.30.10">
    <property type="entry name" value="Translation factors"/>
    <property type="match status" value="2"/>
</dbReference>
<dbReference type="Gene3D" id="3.30.56.50">
    <property type="entry name" value="Putative DNA-binding domain, N-terminal subdomain of bacterial translation initiation factor IF2"/>
    <property type="match status" value="1"/>
</dbReference>
<dbReference type="FunFam" id="2.40.30.10:FF:000007">
    <property type="entry name" value="Translation initiation factor IF-2"/>
    <property type="match status" value="1"/>
</dbReference>
<dbReference type="NCBIfam" id="TIGR00487">
    <property type="entry name" value="IF-2"/>
    <property type="match status" value="1"/>
</dbReference>
<evidence type="ECO:0000256" key="2">
    <source>
        <dbReference type="ARBA" id="ARBA00020675"/>
    </source>
</evidence>
<accession>A0A4V2ZX17</accession>
<feature type="compositionally biased region" description="Basic residues" evidence="10">
    <location>
        <begin position="253"/>
        <end position="271"/>
    </location>
</feature>
<dbReference type="CDD" id="cd03702">
    <property type="entry name" value="IF2_mtIF2_II"/>
    <property type="match status" value="1"/>
</dbReference>
<dbReference type="EMBL" id="SMSE01000003">
    <property type="protein sequence ID" value="TDG12653.1"/>
    <property type="molecule type" value="Genomic_DNA"/>
</dbReference>
<dbReference type="RefSeq" id="WP_133213644.1">
    <property type="nucleotide sequence ID" value="NZ_SMSE01000003.1"/>
</dbReference>
<dbReference type="NCBIfam" id="TIGR00231">
    <property type="entry name" value="small_GTP"/>
    <property type="match status" value="1"/>
</dbReference>
<feature type="compositionally biased region" description="Basic and acidic residues" evidence="10">
    <location>
        <begin position="297"/>
        <end position="308"/>
    </location>
</feature>
<evidence type="ECO:0000256" key="3">
    <source>
        <dbReference type="ARBA" id="ARBA00022490"/>
    </source>
</evidence>
<feature type="compositionally biased region" description="Basic and acidic residues" evidence="10">
    <location>
        <begin position="193"/>
        <end position="226"/>
    </location>
</feature>
<dbReference type="Gene3D" id="3.40.50.10050">
    <property type="entry name" value="Translation initiation factor IF- 2, domain 3"/>
    <property type="match status" value="1"/>
</dbReference>
<feature type="region of interest" description="G-domain" evidence="8">
    <location>
        <begin position="403"/>
        <end position="551"/>
    </location>
</feature>
<dbReference type="CDD" id="cd01887">
    <property type="entry name" value="IF2_eIF5B"/>
    <property type="match status" value="1"/>
</dbReference>
<protein>
    <recommendedName>
        <fullName evidence="2 8">Translation initiation factor IF-2</fullName>
    </recommendedName>
</protein>
<dbReference type="SUPFAM" id="SSF46955">
    <property type="entry name" value="Putative DNA-binding domain"/>
    <property type="match status" value="1"/>
</dbReference>
<comment type="caution">
    <text evidence="12">The sequence shown here is derived from an EMBL/GenBank/DDBJ whole genome shotgun (WGS) entry which is preliminary data.</text>
</comment>
<dbReference type="PANTHER" id="PTHR43381">
    <property type="entry name" value="TRANSLATION INITIATION FACTOR IF-2-RELATED"/>
    <property type="match status" value="1"/>
</dbReference>